<dbReference type="PANTHER" id="PTHR34427">
    <property type="entry name" value="DUF4283 DOMAIN PROTEIN"/>
    <property type="match status" value="1"/>
</dbReference>
<evidence type="ECO:0000313" key="3">
    <source>
        <dbReference type="Proteomes" id="UP000002051"/>
    </source>
</evidence>
<organism evidence="1 3">
    <name type="scientific">Medicago truncatula</name>
    <name type="common">Barrel medic</name>
    <name type="synonym">Medicago tribuloides</name>
    <dbReference type="NCBI Taxonomy" id="3880"/>
    <lineage>
        <taxon>Eukaryota</taxon>
        <taxon>Viridiplantae</taxon>
        <taxon>Streptophyta</taxon>
        <taxon>Embryophyta</taxon>
        <taxon>Tracheophyta</taxon>
        <taxon>Spermatophyta</taxon>
        <taxon>Magnoliopsida</taxon>
        <taxon>eudicotyledons</taxon>
        <taxon>Gunneridae</taxon>
        <taxon>Pentapetalae</taxon>
        <taxon>rosids</taxon>
        <taxon>fabids</taxon>
        <taxon>Fabales</taxon>
        <taxon>Fabaceae</taxon>
        <taxon>Papilionoideae</taxon>
        <taxon>50 kb inversion clade</taxon>
        <taxon>NPAAA clade</taxon>
        <taxon>Hologalegina</taxon>
        <taxon>IRL clade</taxon>
        <taxon>Trifolieae</taxon>
        <taxon>Medicago</taxon>
    </lineage>
</organism>
<accession>A0A0C3XK62</accession>
<reference evidence="2" key="3">
    <citation type="submission" date="2015-04" db="UniProtKB">
        <authorList>
            <consortium name="EnsemblPlants"/>
        </authorList>
    </citation>
    <scope>IDENTIFICATION</scope>
    <source>
        <strain evidence="2">cv. Jemalong A17</strain>
    </source>
</reference>
<evidence type="ECO:0000313" key="1">
    <source>
        <dbReference type="EMBL" id="AES97398.2"/>
    </source>
</evidence>
<dbReference type="EMBL" id="CM001221">
    <property type="protein sequence ID" value="AES97398.2"/>
    <property type="molecule type" value="Genomic_DNA"/>
</dbReference>
<accession>G7JX57</accession>
<dbReference type="PaxDb" id="3880-AES97398"/>
<dbReference type="eggNOG" id="ENOG502T0XH">
    <property type="taxonomic scope" value="Eukaryota"/>
</dbReference>
<keyword evidence="3" id="KW-1185">Reference proteome</keyword>
<evidence type="ECO:0000313" key="2">
    <source>
        <dbReference type="EnsemblPlants" id="AES97398"/>
    </source>
</evidence>
<reference evidence="1 3" key="1">
    <citation type="journal article" date="2011" name="Nature">
        <title>The Medicago genome provides insight into the evolution of rhizobial symbioses.</title>
        <authorList>
            <person name="Young N.D."/>
            <person name="Debelle F."/>
            <person name="Oldroyd G.E."/>
            <person name="Geurts R."/>
            <person name="Cannon S.B."/>
            <person name="Udvardi M.K."/>
            <person name="Benedito V.A."/>
            <person name="Mayer K.F."/>
            <person name="Gouzy J."/>
            <person name="Schoof H."/>
            <person name="Van de Peer Y."/>
            <person name="Proost S."/>
            <person name="Cook D.R."/>
            <person name="Meyers B.C."/>
            <person name="Spannagl M."/>
            <person name="Cheung F."/>
            <person name="De Mita S."/>
            <person name="Krishnakumar V."/>
            <person name="Gundlach H."/>
            <person name="Zhou S."/>
            <person name="Mudge J."/>
            <person name="Bharti A.K."/>
            <person name="Murray J.D."/>
            <person name="Naoumkina M.A."/>
            <person name="Rosen B."/>
            <person name="Silverstein K.A."/>
            <person name="Tang H."/>
            <person name="Rombauts S."/>
            <person name="Zhao P.X."/>
            <person name="Zhou P."/>
            <person name="Barbe V."/>
            <person name="Bardou P."/>
            <person name="Bechner M."/>
            <person name="Bellec A."/>
            <person name="Berger A."/>
            <person name="Berges H."/>
            <person name="Bidwell S."/>
            <person name="Bisseling T."/>
            <person name="Choisne N."/>
            <person name="Couloux A."/>
            <person name="Denny R."/>
            <person name="Deshpande S."/>
            <person name="Dai X."/>
            <person name="Doyle J.J."/>
            <person name="Dudez A.M."/>
            <person name="Farmer A.D."/>
            <person name="Fouteau S."/>
            <person name="Franken C."/>
            <person name="Gibelin C."/>
            <person name="Gish J."/>
            <person name="Goldstein S."/>
            <person name="Gonzalez A.J."/>
            <person name="Green P.J."/>
            <person name="Hallab A."/>
            <person name="Hartog M."/>
            <person name="Hua A."/>
            <person name="Humphray S.J."/>
            <person name="Jeong D.H."/>
            <person name="Jing Y."/>
            <person name="Jocker A."/>
            <person name="Kenton S.M."/>
            <person name="Kim D.J."/>
            <person name="Klee K."/>
            <person name="Lai H."/>
            <person name="Lang C."/>
            <person name="Lin S."/>
            <person name="Macmil S.L."/>
            <person name="Magdelenat G."/>
            <person name="Matthews L."/>
            <person name="McCorrison J."/>
            <person name="Monaghan E.L."/>
            <person name="Mun J.H."/>
            <person name="Najar F.Z."/>
            <person name="Nicholson C."/>
            <person name="Noirot C."/>
            <person name="O'Bleness M."/>
            <person name="Paule C.R."/>
            <person name="Poulain J."/>
            <person name="Prion F."/>
            <person name="Qin B."/>
            <person name="Qu C."/>
            <person name="Retzel E.F."/>
            <person name="Riddle C."/>
            <person name="Sallet E."/>
            <person name="Samain S."/>
            <person name="Samson N."/>
            <person name="Sanders I."/>
            <person name="Saurat O."/>
            <person name="Scarpelli C."/>
            <person name="Schiex T."/>
            <person name="Segurens B."/>
            <person name="Severin A.J."/>
            <person name="Sherrier D.J."/>
            <person name="Shi R."/>
            <person name="Sims S."/>
            <person name="Singer S.R."/>
            <person name="Sinharoy S."/>
            <person name="Sterck L."/>
            <person name="Viollet A."/>
            <person name="Wang B.B."/>
            <person name="Wang K."/>
            <person name="Wang M."/>
            <person name="Wang X."/>
            <person name="Warfsmann J."/>
            <person name="Weissenbach J."/>
            <person name="White D.D."/>
            <person name="White J.D."/>
            <person name="Wiley G.B."/>
            <person name="Wincker P."/>
            <person name="Xing Y."/>
            <person name="Yang L."/>
            <person name="Yao Z."/>
            <person name="Ying F."/>
            <person name="Zhai J."/>
            <person name="Zhou L."/>
            <person name="Zuber A."/>
            <person name="Denarie J."/>
            <person name="Dixon R.A."/>
            <person name="May G.D."/>
            <person name="Schwartz D.C."/>
            <person name="Rogers J."/>
            <person name="Quetier F."/>
            <person name="Town C.D."/>
            <person name="Roe B.A."/>
        </authorList>
    </citation>
    <scope>NUCLEOTIDE SEQUENCE [LARGE SCALE GENOMIC DNA]</scope>
    <source>
        <strain evidence="1">A17</strain>
        <strain evidence="2 3">cv. Jemalong A17</strain>
    </source>
</reference>
<proteinExistence type="predicted"/>
<reference evidence="1 3" key="2">
    <citation type="journal article" date="2014" name="BMC Genomics">
        <title>An improved genome release (version Mt4.0) for the model legume Medicago truncatula.</title>
        <authorList>
            <person name="Tang H."/>
            <person name="Krishnakumar V."/>
            <person name="Bidwell S."/>
            <person name="Rosen B."/>
            <person name="Chan A."/>
            <person name="Zhou S."/>
            <person name="Gentzbittel L."/>
            <person name="Childs K.L."/>
            <person name="Yandell M."/>
            <person name="Gundlach H."/>
            <person name="Mayer K.F."/>
            <person name="Schwartz D.C."/>
            <person name="Town C.D."/>
        </authorList>
    </citation>
    <scope>GENOME REANNOTATION</scope>
    <source>
        <strain evidence="2 3">cv. Jemalong A17</strain>
    </source>
</reference>
<dbReference type="PANTHER" id="PTHR34427:SF5">
    <property type="entry name" value="DUF4283 DOMAIN-CONTAINING PROTEIN"/>
    <property type="match status" value="1"/>
</dbReference>
<dbReference type="EnsemblPlants" id="AES97398">
    <property type="protein sequence ID" value="AES97398"/>
    <property type="gene ID" value="MTR_5g053650"/>
</dbReference>
<name>G7JX57_MEDTR</name>
<dbReference type="AlphaFoldDB" id="G7JX57"/>
<dbReference type="Proteomes" id="UP000002051">
    <property type="component" value="Chromosome 5"/>
</dbReference>
<protein>
    <submittedName>
        <fullName evidence="1">DUF4283 domain protein</fullName>
    </submittedName>
</protein>
<dbReference type="HOGENOM" id="CLU_718382_0_0_1"/>
<sequence length="385" mass="43092">MPFTDDITWASKSILARLKNDFCLYIVQQAFVDVGFVDFKLISLGEDNVVLHPGVEGDAMELFKAAADFIGNFLDDCRPWMLDSIVNYERGAWVRCYGVPLHVWNDIFFLELAATQGRLLKIDDCTTNKDRLDYACLLISTPSLKEINVIEKVWIDGRMFPIRIIEDFEFGFAEDDNNSQCSVSEGFQEEDPIVDTLVQQLQDDWVTKAKEDQKANSVTVHQHSSSCQPVSFEREVKENSSNPIVQHVAKCIEGTTKSNPCNISINSQHSKKRRKVVPSMTGLKRIARLSATDRNDLIRSGPSTNSNDWKNWVSVHGDAKGVEADILDVGKIIDVKCKNSFQVLSRRGVKGGAVESGGERMLETRNGGKKIESEGVRREVEGVGV</sequence>
<gene>
    <name evidence="1" type="ordered locus">MTR_5g053650</name>
</gene>